<name>A0A2M9ZI60_9LEPT</name>
<feature type="domain" description="Integrase catalytic" evidence="2">
    <location>
        <begin position="140"/>
        <end position="307"/>
    </location>
</feature>
<dbReference type="PANTHER" id="PTHR47515">
    <property type="entry name" value="LOW CALCIUM RESPONSE LOCUS PROTEIN T"/>
    <property type="match status" value="1"/>
</dbReference>
<evidence type="ECO:0000256" key="1">
    <source>
        <dbReference type="SAM" id="MobiDB-lite"/>
    </source>
</evidence>
<dbReference type="SUPFAM" id="SSF46689">
    <property type="entry name" value="Homeodomain-like"/>
    <property type="match status" value="1"/>
</dbReference>
<dbReference type="InterPro" id="IPR009057">
    <property type="entry name" value="Homeodomain-like_sf"/>
</dbReference>
<evidence type="ECO:0000259" key="2">
    <source>
        <dbReference type="PROSITE" id="PS50994"/>
    </source>
</evidence>
<evidence type="ECO:0000313" key="4">
    <source>
        <dbReference type="EMBL" id="PJZ71746.1"/>
    </source>
</evidence>
<dbReference type="InterPro" id="IPR001584">
    <property type="entry name" value="Integrase_cat-core"/>
</dbReference>
<dbReference type="RefSeq" id="WP_100715465.1">
    <property type="nucleotide sequence ID" value="NZ_NPDY01000033.1"/>
</dbReference>
<dbReference type="OrthoDB" id="344043at2"/>
<dbReference type="AlphaFoldDB" id="A0A2M9ZI60"/>
<dbReference type="EMBL" id="NPDY01000033">
    <property type="protein sequence ID" value="PJZ68125.1"/>
    <property type="molecule type" value="Genomic_DNA"/>
</dbReference>
<reference evidence="5 6" key="1">
    <citation type="submission" date="2017-07" db="EMBL/GenBank/DDBJ databases">
        <title>Leptospira spp. isolated from tropical soils.</title>
        <authorList>
            <person name="Thibeaux R."/>
            <person name="Iraola G."/>
            <person name="Ferres I."/>
            <person name="Bierque E."/>
            <person name="Girault D."/>
            <person name="Soupe-Gilbert M.-E."/>
            <person name="Picardeau M."/>
            <person name="Goarant C."/>
        </authorList>
    </citation>
    <scope>NUCLEOTIDE SEQUENCE [LARGE SCALE GENOMIC DNA]</scope>
    <source>
        <strain evidence="4 6">FH1-B-B1</strain>
        <strain evidence="3 5">FH1-B-C1</strain>
    </source>
</reference>
<dbReference type="PROSITE" id="PS50994">
    <property type="entry name" value="INTEGRASE"/>
    <property type="match status" value="1"/>
</dbReference>
<dbReference type="InterPro" id="IPR012337">
    <property type="entry name" value="RNaseH-like_sf"/>
</dbReference>
<evidence type="ECO:0000313" key="3">
    <source>
        <dbReference type="EMBL" id="PJZ68125.1"/>
    </source>
</evidence>
<dbReference type="InterPro" id="IPR036397">
    <property type="entry name" value="RNaseH_sf"/>
</dbReference>
<dbReference type="PANTHER" id="PTHR47515:SF2">
    <property type="entry name" value="INTEGRASE CORE DOMAIN PROTEIN"/>
    <property type="match status" value="1"/>
</dbReference>
<sequence length="393" mass="45221">MPWKETCVYQERMEFVVAWKQGGWTMTDLCQEFGISRVTGYKYLKQYAEFGIDGLKDKPRKPGPHPKAVRQKIVEIIVNARKEHPHWGARKLLASLKGKYPKIKDWPCISTVGRILKRKGLISKVKARKKNPLPIYHFSHVLGPNDVWCADFKGHFTVGNGDKCTPLTITDSYSRFLLGCEIVPKADSKTVLEAFTRLFMEYGLPEAIRTDNGPPFSSVGLAGLTQLAVWWLKLGIKLERIEPGKPQQNGRHERMHRTLKQETALPPRSSLEEQQRAFDYFQYEYNNYRPHEGLKNEFPATYYRPSKREYPEVLPEAYYPTNVMRCQVNDLGSIYCAGRRIFLSPALTNESVGLEDISDRHARILFYQAAIGMIDMYTGKVLQYKNPVPIQLT</sequence>
<dbReference type="GO" id="GO:0003676">
    <property type="term" value="F:nucleic acid binding"/>
    <property type="evidence" value="ECO:0007669"/>
    <property type="project" value="InterPro"/>
</dbReference>
<dbReference type="Pfam" id="PF13565">
    <property type="entry name" value="HTH_32"/>
    <property type="match status" value="1"/>
</dbReference>
<organism evidence="4 6">
    <name type="scientific">Leptospira perolatii</name>
    <dbReference type="NCBI Taxonomy" id="2023191"/>
    <lineage>
        <taxon>Bacteria</taxon>
        <taxon>Pseudomonadati</taxon>
        <taxon>Spirochaetota</taxon>
        <taxon>Spirochaetia</taxon>
        <taxon>Leptospirales</taxon>
        <taxon>Leptospiraceae</taxon>
        <taxon>Leptospira</taxon>
    </lineage>
</organism>
<feature type="region of interest" description="Disordered" evidence="1">
    <location>
        <begin position="243"/>
        <end position="268"/>
    </location>
</feature>
<proteinExistence type="predicted"/>
<dbReference type="Proteomes" id="UP000231990">
    <property type="component" value="Unassembled WGS sequence"/>
</dbReference>
<accession>A0A2M9ZI60</accession>
<dbReference type="Pfam" id="PF13683">
    <property type="entry name" value="rve_3"/>
    <property type="match status" value="1"/>
</dbReference>
<dbReference type="Proteomes" id="UP000231962">
    <property type="component" value="Unassembled WGS sequence"/>
</dbReference>
<dbReference type="NCBIfam" id="NF033577">
    <property type="entry name" value="transpos_IS481"/>
    <property type="match status" value="1"/>
</dbReference>
<gene>
    <name evidence="3" type="ORF">CH360_17865</name>
    <name evidence="4" type="ORF">CH373_17920</name>
</gene>
<dbReference type="SUPFAM" id="SSF53098">
    <property type="entry name" value="Ribonuclease H-like"/>
    <property type="match status" value="1"/>
</dbReference>
<evidence type="ECO:0000313" key="5">
    <source>
        <dbReference type="Proteomes" id="UP000231962"/>
    </source>
</evidence>
<dbReference type="GO" id="GO:0015074">
    <property type="term" value="P:DNA integration"/>
    <property type="evidence" value="ECO:0007669"/>
    <property type="project" value="InterPro"/>
</dbReference>
<dbReference type="InterPro" id="IPR047656">
    <property type="entry name" value="IS481-like_transpos"/>
</dbReference>
<comment type="caution">
    <text evidence="4">The sequence shown here is derived from an EMBL/GenBank/DDBJ whole genome shotgun (WGS) entry which is preliminary data.</text>
</comment>
<dbReference type="Gene3D" id="3.30.420.10">
    <property type="entry name" value="Ribonuclease H-like superfamily/Ribonuclease H"/>
    <property type="match status" value="1"/>
</dbReference>
<dbReference type="EMBL" id="NPDZ01000021">
    <property type="protein sequence ID" value="PJZ71746.1"/>
    <property type="molecule type" value="Genomic_DNA"/>
</dbReference>
<protein>
    <submittedName>
        <fullName evidence="4">IS481 family transposase</fullName>
    </submittedName>
</protein>
<evidence type="ECO:0000313" key="6">
    <source>
        <dbReference type="Proteomes" id="UP000231990"/>
    </source>
</evidence>
<keyword evidence="5" id="KW-1185">Reference proteome</keyword>